<organism evidence="1 2">
    <name type="scientific">Helianthus annuus</name>
    <name type="common">Common sunflower</name>
    <dbReference type="NCBI Taxonomy" id="4232"/>
    <lineage>
        <taxon>Eukaryota</taxon>
        <taxon>Viridiplantae</taxon>
        <taxon>Streptophyta</taxon>
        <taxon>Embryophyta</taxon>
        <taxon>Tracheophyta</taxon>
        <taxon>Spermatophyta</taxon>
        <taxon>Magnoliopsida</taxon>
        <taxon>eudicotyledons</taxon>
        <taxon>Gunneridae</taxon>
        <taxon>Pentapetalae</taxon>
        <taxon>asterids</taxon>
        <taxon>campanulids</taxon>
        <taxon>Asterales</taxon>
        <taxon>Asteraceae</taxon>
        <taxon>Asteroideae</taxon>
        <taxon>Heliantheae alliance</taxon>
        <taxon>Heliantheae</taxon>
        <taxon>Helianthus</taxon>
    </lineage>
</organism>
<dbReference type="AlphaFoldDB" id="A0A251UMH3"/>
<evidence type="ECO:0000313" key="1">
    <source>
        <dbReference type="EMBL" id="OTG24590.1"/>
    </source>
</evidence>
<keyword evidence="2" id="KW-1185">Reference proteome</keyword>
<reference evidence="2" key="1">
    <citation type="journal article" date="2017" name="Nature">
        <title>The sunflower genome provides insights into oil metabolism, flowering and Asterid evolution.</title>
        <authorList>
            <person name="Badouin H."/>
            <person name="Gouzy J."/>
            <person name="Grassa C.J."/>
            <person name="Murat F."/>
            <person name="Staton S.E."/>
            <person name="Cottret L."/>
            <person name="Lelandais-Briere C."/>
            <person name="Owens G.L."/>
            <person name="Carrere S."/>
            <person name="Mayjonade B."/>
            <person name="Legrand L."/>
            <person name="Gill N."/>
            <person name="Kane N.C."/>
            <person name="Bowers J.E."/>
            <person name="Hubner S."/>
            <person name="Bellec A."/>
            <person name="Berard A."/>
            <person name="Berges H."/>
            <person name="Blanchet N."/>
            <person name="Boniface M.C."/>
            <person name="Brunel D."/>
            <person name="Catrice O."/>
            <person name="Chaidir N."/>
            <person name="Claudel C."/>
            <person name="Donnadieu C."/>
            <person name="Faraut T."/>
            <person name="Fievet G."/>
            <person name="Helmstetter N."/>
            <person name="King M."/>
            <person name="Knapp S.J."/>
            <person name="Lai Z."/>
            <person name="Le Paslier M.C."/>
            <person name="Lippi Y."/>
            <person name="Lorenzon L."/>
            <person name="Mandel J.R."/>
            <person name="Marage G."/>
            <person name="Marchand G."/>
            <person name="Marquand E."/>
            <person name="Bret-Mestries E."/>
            <person name="Morien E."/>
            <person name="Nambeesan S."/>
            <person name="Nguyen T."/>
            <person name="Pegot-Espagnet P."/>
            <person name="Pouilly N."/>
            <person name="Raftis F."/>
            <person name="Sallet E."/>
            <person name="Schiex T."/>
            <person name="Thomas J."/>
            <person name="Vandecasteele C."/>
            <person name="Vares D."/>
            <person name="Vear F."/>
            <person name="Vautrin S."/>
            <person name="Crespi M."/>
            <person name="Mangin B."/>
            <person name="Burke J.M."/>
            <person name="Salse J."/>
            <person name="Munos S."/>
            <person name="Vincourt P."/>
            <person name="Rieseberg L.H."/>
            <person name="Langlade N.B."/>
        </authorList>
    </citation>
    <scope>NUCLEOTIDE SEQUENCE [LARGE SCALE GENOMIC DNA]</scope>
    <source>
        <strain evidence="2">cv. SF193</strain>
    </source>
</reference>
<evidence type="ECO:0000313" key="2">
    <source>
        <dbReference type="Proteomes" id="UP000215914"/>
    </source>
</evidence>
<dbReference type="EMBL" id="CM007894">
    <property type="protein sequence ID" value="OTG24590.1"/>
    <property type="molecule type" value="Genomic_DNA"/>
</dbReference>
<sequence>MLIYWGVSTTYGRPDFVFFCFALLCRIKFHTLSSDYDLKHHNPHKHLPPWFYLCGFIATALVPPQCIPRSLLPSSVVNFWDIRRHAFFTGVHHQPPQPFVTTTVHSFLFKLAASIPPLPLHSLMCSCSSIGVLVRLMDDPTLFSFALLCFVELRCGLGAKRWIKRSLGGFGDERVKSGTKDERKKNIQVITVNYGPTVIYGGPEKQMVPTVAQFIPTVKEQCPP</sequence>
<accession>A0A251UMH3</accession>
<proteinExistence type="predicted"/>
<protein>
    <submittedName>
        <fullName evidence="1">Uncharacterized protein</fullName>
    </submittedName>
</protein>
<gene>
    <name evidence="1" type="ORF">HannXRQ_Chr05g0138381</name>
</gene>
<dbReference type="Proteomes" id="UP000215914">
    <property type="component" value="Chromosome 5"/>
</dbReference>
<dbReference type="InParanoid" id="A0A251UMH3"/>
<name>A0A251UMH3_HELAN</name>